<dbReference type="Proteomes" id="UP000040576">
    <property type="component" value="Unassembled WGS sequence"/>
</dbReference>
<protein>
    <recommendedName>
        <fullName evidence="1">Glutaredoxin domain-containing protein</fullName>
    </recommendedName>
</protein>
<dbReference type="Pfam" id="PF00462">
    <property type="entry name" value="Glutaredoxin"/>
    <property type="match status" value="1"/>
</dbReference>
<reference evidence="2 3" key="1">
    <citation type="submission" date="2014-07" db="EMBL/GenBank/DDBJ databases">
        <authorList>
            <person name="Wibberg Daniel"/>
        </authorList>
    </citation>
    <scope>NUCLEOTIDE SEQUENCE [LARGE SCALE GENOMIC DNA]</scope>
</reference>
<proteinExistence type="predicted"/>
<name>A0A090IR63_9BACI</name>
<evidence type="ECO:0000259" key="1">
    <source>
        <dbReference type="Pfam" id="PF00462"/>
    </source>
</evidence>
<dbReference type="SUPFAM" id="SSF52833">
    <property type="entry name" value="Thioredoxin-like"/>
    <property type="match status" value="1"/>
</dbReference>
<feature type="domain" description="Glutaredoxin" evidence="1">
    <location>
        <begin position="7"/>
        <end position="39"/>
    </location>
</feature>
<dbReference type="EMBL" id="CCRF01000024">
    <property type="protein sequence ID" value="CEE00561.1"/>
    <property type="molecule type" value="Genomic_DNA"/>
</dbReference>
<dbReference type="Gene3D" id="3.40.30.10">
    <property type="entry name" value="Glutaredoxin"/>
    <property type="match status" value="1"/>
</dbReference>
<sequence>MKILKISKPHCIPCQNVENFLQDNHVVFEEIDIYKQPELILQYGLTGVPVTLLIDVNNNELKRVVGYNPIELSELISQYKDNV</sequence>
<dbReference type="InterPro" id="IPR002109">
    <property type="entry name" value="Glutaredoxin"/>
</dbReference>
<evidence type="ECO:0000313" key="2">
    <source>
        <dbReference type="EMBL" id="CEE00561.1"/>
    </source>
</evidence>
<gene>
    <name evidence="2" type="ORF">BT1A1_0708</name>
</gene>
<evidence type="ECO:0000313" key="3">
    <source>
        <dbReference type="Proteomes" id="UP000040576"/>
    </source>
</evidence>
<keyword evidence="3" id="KW-1185">Reference proteome</keyword>
<dbReference type="InterPro" id="IPR036249">
    <property type="entry name" value="Thioredoxin-like_sf"/>
</dbReference>
<dbReference type="AlphaFoldDB" id="A0A090IR63"/>
<organism evidence="2 3">
    <name type="scientific">Caldibacillus thermoamylovorans</name>
    <dbReference type="NCBI Taxonomy" id="35841"/>
    <lineage>
        <taxon>Bacteria</taxon>
        <taxon>Bacillati</taxon>
        <taxon>Bacillota</taxon>
        <taxon>Bacilli</taxon>
        <taxon>Bacillales</taxon>
        <taxon>Bacillaceae</taxon>
        <taxon>Caldibacillus</taxon>
    </lineage>
</organism>
<accession>A0A090IR63</accession>